<protein>
    <recommendedName>
        <fullName evidence="2">NF-kappa-B inhibitor-like protein 1</fullName>
    </recommendedName>
    <alternativeName>
        <fullName evidence="7">Inhibitor of kappa B-like protein</fullName>
    </alternativeName>
    <alternativeName>
        <fullName evidence="8">Nuclear factor of kappa light polypeptide gene enhancer in B-cells inhibitor-like 1</fullName>
    </alternativeName>
</protein>
<dbReference type="InterPro" id="IPR038753">
    <property type="entry name" value="NFKBIL1"/>
</dbReference>
<keyword evidence="6" id="KW-0539">Nucleus</keyword>
<dbReference type="EMBL" id="GEEE01000189">
    <property type="protein sequence ID" value="JAP63036.1"/>
    <property type="molecule type" value="Transcribed_RNA"/>
</dbReference>
<evidence type="ECO:0000256" key="2">
    <source>
        <dbReference type="ARBA" id="ARBA00014259"/>
    </source>
</evidence>
<dbReference type="GO" id="GO:0005634">
    <property type="term" value="C:nucleus"/>
    <property type="evidence" value="ECO:0007669"/>
    <property type="project" value="UniProtKB-SubCell"/>
</dbReference>
<comment type="subcellular location">
    <subcellularLocation>
        <location evidence="1">Nucleus</location>
    </subcellularLocation>
</comment>
<gene>
    <name evidence="10" type="primary">A20A5</name>
    <name evidence="10" type="ORF">TR145989</name>
</gene>
<dbReference type="InterPro" id="IPR002110">
    <property type="entry name" value="Ankyrin_rpt"/>
</dbReference>
<dbReference type="AlphaFoldDB" id="A0A0V0JBG9"/>
<dbReference type="PROSITE" id="PS50088">
    <property type="entry name" value="ANK_REPEAT"/>
    <property type="match status" value="1"/>
</dbReference>
<proteinExistence type="predicted"/>
<evidence type="ECO:0000313" key="10">
    <source>
        <dbReference type="EMBL" id="JAP63036.1"/>
    </source>
</evidence>
<name>A0A0V0JBG9_SCHSO</name>
<evidence type="ECO:0000256" key="9">
    <source>
        <dbReference type="PROSITE-ProRule" id="PRU00023"/>
    </source>
</evidence>
<keyword evidence="5 9" id="KW-0040">ANK repeat</keyword>
<sequence>GSYLARCMSLHAQDESKALNKMLLKLVKKGRLRRLQALLRESGVFDADSTTSSAACKGGAAAVYLLASTVDKRGRRLLHLACEEGHLKMLRFLVELRIPVEVFDKKGNSPAHSCLKYGVRFHCFSKCCELLVTLLARNSELLYVRNNTGVSPVCLLESLWRLSPLHEREKGDEILMNFQELSYEFSSEPAASDTATASTSSDEPGPSSGIQWNQRLLDEFRLSQTSHEDYFSGFTDVDTSADPFEAVRIEYERRYSRPTINTRRPSTTSSAASVERERRQFFQRHAEGLKKRGFLFTPEPTRKSQLSEFQSHWQAFLSDQEPLTMCNLNHIPWLPVPEGDVTEVLRFVGHNFASLRQLQVDWHPDRFFSRLALRLTSEDVRRALARRVNAISQLLNEAVAELRRIRADTKTAPCS</sequence>
<keyword evidence="3" id="KW-0597">Phosphoprotein</keyword>
<evidence type="ECO:0000256" key="6">
    <source>
        <dbReference type="ARBA" id="ARBA00023242"/>
    </source>
</evidence>
<dbReference type="PANTHER" id="PTHR15263">
    <property type="entry name" value="I-KAPPA-B-LIKE PROTEIN IKBL"/>
    <property type="match status" value="1"/>
</dbReference>
<dbReference type="Gene3D" id="1.25.40.20">
    <property type="entry name" value="Ankyrin repeat-containing domain"/>
    <property type="match status" value="1"/>
</dbReference>
<dbReference type="PANTHER" id="PTHR15263:SF1">
    <property type="entry name" value="NF-KAPPA-B INHIBITOR-LIKE PROTEIN 1"/>
    <property type="match status" value="1"/>
</dbReference>
<evidence type="ECO:0000256" key="1">
    <source>
        <dbReference type="ARBA" id="ARBA00004123"/>
    </source>
</evidence>
<keyword evidence="4" id="KW-0677">Repeat</keyword>
<dbReference type="Pfam" id="PF12796">
    <property type="entry name" value="Ank_2"/>
    <property type="match status" value="1"/>
</dbReference>
<organism evidence="10">
    <name type="scientific">Schistocephalus solidus</name>
    <name type="common">Tapeworm</name>
    <dbReference type="NCBI Taxonomy" id="70667"/>
    <lineage>
        <taxon>Eukaryota</taxon>
        <taxon>Metazoa</taxon>
        <taxon>Spiralia</taxon>
        <taxon>Lophotrochozoa</taxon>
        <taxon>Platyhelminthes</taxon>
        <taxon>Cestoda</taxon>
        <taxon>Eucestoda</taxon>
        <taxon>Diphyllobothriidea</taxon>
        <taxon>Diphyllobothriidae</taxon>
        <taxon>Schistocephalus</taxon>
    </lineage>
</organism>
<evidence type="ECO:0000256" key="4">
    <source>
        <dbReference type="ARBA" id="ARBA00022737"/>
    </source>
</evidence>
<feature type="non-terminal residue" evidence="10">
    <location>
        <position position="1"/>
    </location>
</feature>
<dbReference type="InterPro" id="IPR036770">
    <property type="entry name" value="Ankyrin_rpt-contain_sf"/>
</dbReference>
<evidence type="ECO:0000256" key="8">
    <source>
        <dbReference type="ARBA" id="ARBA00030802"/>
    </source>
</evidence>
<accession>A0A0V0JBG9</accession>
<evidence type="ECO:0000256" key="7">
    <source>
        <dbReference type="ARBA" id="ARBA00030621"/>
    </source>
</evidence>
<reference evidence="10" key="1">
    <citation type="submission" date="2016-01" db="EMBL/GenBank/DDBJ databases">
        <title>Reference transcriptome for the parasite Schistocephalus solidus: insights into the molecular evolution of parasitism.</title>
        <authorList>
            <person name="Hebert F.O."/>
            <person name="Grambauer S."/>
            <person name="Barber I."/>
            <person name="Landry C.R."/>
            <person name="Aubin-Horth N."/>
        </authorList>
    </citation>
    <scope>NUCLEOTIDE SEQUENCE</scope>
</reference>
<feature type="repeat" description="ANK" evidence="9">
    <location>
        <begin position="73"/>
        <end position="105"/>
    </location>
</feature>
<dbReference type="PROSITE" id="PS50297">
    <property type="entry name" value="ANK_REP_REGION"/>
    <property type="match status" value="1"/>
</dbReference>
<dbReference type="SUPFAM" id="SSF48403">
    <property type="entry name" value="Ankyrin repeat"/>
    <property type="match status" value="1"/>
</dbReference>
<dbReference type="GO" id="GO:0043124">
    <property type="term" value="P:negative regulation of canonical NF-kappaB signal transduction"/>
    <property type="evidence" value="ECO:0007669"/>
    <property type="project" value="InterPro"/>
</dbReference>
<evidence type="ECO:0000256" key="3">
    <source>
        <dbReference type="ARBA" id="ARBA00022553"/>
    </source>
</evidence>
<evidence type="ECO:0000256" key="5">
    <source>
        <dbReference type="ARBA" id="ARBA00023043"/>
    </source>
</evidence>